<dbReference type="Pfam" id="PF09339">
    <property type="entry name" value="HTH_IclR"/>
    <property type="match status" value="1"/>
</dbReference>
<evidence type="ECO:0000259" key="5">
    <source>
        <dbReference type="PROSITE" id="PS51078"/>
    </source>
</evidence>
<dbReference type="AlphaFoldDB" id="A0A1R4G9V2"/>
<dbReference type="SUPFAM" id="SSF55781">
    <property type="entry name" value="GAF domain-like"/>
    <property type="match status" value="1"/>
</dbReference>
<reference evidence="6 7" key="1">
    <citation type="submission" date="2017-02" db="EMBL/GenBank/DDBJ databases">
        <authorList>
            <person name="Peterson S.W."/>
        </authorList>
    </citation>
    <scope>NUCLEOTIDE SEQUENCE [LARGE SCALE GENOMIC DNA]</scope>
    <source>
        <strain evidence="6 7">B Ar 00.02</strain>
    </source>
</reference>
<dbReference type="InterPro" id="IPR029016">
    <property type="entry name" value="GAF-like_dom_sf"/>
</dbReference>
<dbReference type="SMART" id="SM00346">
    <property type="entry name" value="HTH_ICLR"/>
    <property type="match status" value="1"/>
</dbReference>
<accession>A0A1R4G9V2</accession>
<proteinExistence type="predicted"/>
<evidence type="ECO:0000313" key="6">
    <source>
        <dbReference type="EMBL" id="SJM64843.1"/>
    </source>
</evidence>
<gene>
    <name evidence="6" type="ORF">FM101_08845</name>
</gene>
<dbReference type="InterPro" id="IPR036390">
    <property type="entry name" value="WH_DNA-bd_sf"/>
</dbReference>
<dbReference type="InterPro" id="IPR050707">
    <property type="entry name" value="HTH_MetabolicPath_Reg"/>
</dbReference>
<sequence length="238" mass="24979">MSESSTAGSPAQTLSRGLRALEIITDRSEPPTIAELADELGVHRSIAYRILRTLEDHALVRRDSTGRLEGAPGLASLARGVQRDLQSAALPELTSLANELGMTAFLAVWDHEDCITLVSVEPRHSTATVMQRPGSRHPLTHGAPGIAIQSAHSRAEWEAVAPKHPWRAAADDARRAGYATSLDEVIPGVSSIAAALHVPGQTPAALAVVYATAAHEVDADTVGHRVATAAATVQLALG</sequence>
<feature type="domain" description="HTH iclR-type" evidence="4">
    <location>
        <begin position="11"/>
        <end position="72"/>
    </location>
</feature>
<dbReference type="Gene3D" id="3.30.450.40">
    <property type="match status" value="1"/>
</dbReference>
<evidence type="ECO:0000256" key="1">
    <source>
        <dbReference type="ARBA" id="ARBA00023015"/>
    </source>
</evidence>
<keyword evidence="7" id="KW-1185">Reference proteome</keyword>
<dbReference type="Pfam" id="PF01614">
    <property type="entry name" value="IclR_C"/>
    <property type="match status" value="1"/>
</dbReference>
<dbReference type="GO" id="GO:0003700">
    <property type="term" value="F:DNA-binding transcription factor activity"/>
    <property type="evidence" value="ECO:0007669"/>
    <property type="project" value="TreeGrafter"/>
</dbReference>
<dbReference type="SUPFAM" id="SSF46785">
    <property type="entry name" value="Winged helix' DNA-binding domain"/>
    <property type="match status" value="1"/>
</dbReference>
<dbReference type="EMBL" id="FUHW01000032">
    <property type="protein sequence ID" value="SJM64843.1"/>
    <property type="molecule type" value="Genomic_DNA"/>
</dbReference>
<dbReference type="Proteomes" id="UP000195913">
    <property type="component" value="Unassembled WGS sequence"/>
</dbReference>
<organism evidence="6 7">
    <name type="scientific">Arthrobacter rhombi</name>
    <dbReference type="NCBI Taxonomy" id="71253"/>
    <lineage>
        <taxon>Bacteria</taxon>
        <taxon>Bacillati</taxon>
        <taxon>Actinomycetota</taxon>
        <taxon>Actinomycetes</taxon>
        <taxon>Micrococcales</taxon>
        <taxon>Micrococcaceae</taxon>
        <taxon>Arthrobacter</taxon>
    </lineage>
</organism>
<dbReference type="PANTHER" id="PTHR30136:SF24">
    <property type="entry name" value="HTH-TYPE TRANSCRIPTIONAL REPRESSOR ALLR"/>
    <property type="match status" value="1"/>
</dbReference>
<keyword evidence="2" id="KW-0238">DNA-binding</keyword>
<evidence type="ECO:0000256" key="2">
    <source>
        <dbReference type="ARBA" id="ARBA00023125"/>
    </source>
</evidence>
<dbReference type="GO" id="GO:0003677">
    <property type="term" value="F:DNA binding"/>
    <property type="evidence" value="ECO:0007669"/>
    <property type="project" value="UniProtKB-KW"/>
</dbReference>
<evidence type="ECO:0000259" key="4">
    <source>
        <dbReference type="PROSITE" id="PS51077"/>
    </source>
</evidence>
<dbReference type="InterPro" id="IPR005471">
    <property type="entry name" value="Tscrpt_reg_IclR_N"/>
</dbReference>
<evidence type="ECO:0000313" key="7">
    <source>
        <dbReference type="Proteomes" id="UP000195913"/>
    </source>
</evidence>
<dbReference type="GO" id="GO:0045892">
    <property type="term" value="P:negative regulation of DNA-templated transcription"/>
    <property type="evidence" value="ECO:0007669"/>
    <property type="project" value="TreeGrafter"/>
</dbReference>
<keyword evidence="3" id="KW-0804">Transcription</keyword>
<evidence type="ECO:0000256" key="3">
    <source>
        <dbReference type="ARBA" id="ARBA00023163"/>
    </source>
</evidence>
<protein>
    <submittedName>
        <fullName evidence="6">Transcriptional regulator, IclR family</fullName>
    </submittedName>
</protein>
<dbReference type="InterPro" id="IPR036388">
    <property type="entry name" value="WH-like_DNA-bd_sf"/>
</dbReference>
<keyword evidence="1" id="KW-0805">Transcription regulation</keyword>
<dbReference type="Gene3D" id="1.10.10.10">
    <property type="entry name" value="Winged helix-like DNA-binding domain superfamily/Winged helix DNA-binding domain"/>
    <property type="match status" value="1"/>
</dbReference>
<name>A0A1R4G9V2_9MICC</name>
<feature type="domain" description="IclR-ED" evidence="5">
    <location>
        <begin position="73"/>
        <end position="238"/>
    </location>
</feature>
<dbReference type="PROSITE" id="PS51077">
    <property type="entry name" value="HTH_ICLR"/>
    <property type="match status" value="1"/>
</dbReference>
<dbReference type="PANTHER" id="PTHR30136">
    <property type="entry name" value="HELIX-TURN-HELIX TRANSCRIPTIONAL REGULATOR, ICLR FAMILY"/>
    <property type="match status" value="1"/>
</dbReference>
<dbReference type="InterPro" id="IPR014757">
    <property type="entry name" value="Tscrpt_reg_IclR_C"/>
</dbReference>
<dbReference type="RefSeq" id="WP_086998439.1">
    <property type="nucleotide sequence ID" value="NZ_FUHW01000032.1"/>
</dbReference>
<dbReference type="PROSITE" id="PS51078">
    <property type="entry name" value="ICLR_ED"/>
    <property type="match status" value="1"/>
</dbReference>